<dbReference type="OrthoDB" id="4567904at2"/>
<dbReference type="PATRIC" id="fig|68223.7.peg.250"/>
<dbReference type="EMBL" id="JZWV01000610">
    <property type="protein sequence ID" value="KJY29859.1"/>
    <property type="molecule type" value="Genomic_DNA"/>
</dbReference>
<keyword evidence="3" id="KW-1185">Reference proteome</keyword>
<name>A0A0F4J7T2_9ACTN</name>
<accession>A0A0F4J7T2</accession>
<dbReference type="RefSeq" id="WP_045949262.1">
    <property type="nucleotide sequence ID" value="NZ_JZWV01000610.1"/>
</dbReference>
<dbReference type="AlphaFoldDB" id="A0A0F4J7T2"/>
<organism evidence="2 3">
    <name type="scientific">Streptomyces katrae</name>
    <dbReference type="NCBI Taxonomy" id="68223"/>
    <lineage>
        <taxon>Bacteria</taxon>
        <taxon>Bacillati</taxon>
        <taxon>Actinomycetota</taxon>
        <taxon>Actinomycetes</taxon>
        <taxon>Kitasatosporales</taxon>
        <taxon>Streptomycetaceae</taxon>
        <taxon>Streptomyces</taxon>
    </lineage>
</organism>
<comment type="caution">
    <text evidence="2">The sequence shown here is derived from an EMBL/GenBank/DDBJ whole genome shotgun (WGS) entry which is preliminary data.</text>
</comment>
<evidence type="ECO:0000256" key="1">
    <source>
        <dbReference type="SAM" id="SignalP"/>
    </source>
</evidence>
<evidence type="ECO:0008006" key="4">
    <source>
        <dbReference type="Google" id="ProtNLM"/>
    </source>
</evidence>
<dbReference type="Proteomes" id="UP000033551">
    <property type="component" value="Unassembled WGS sequence"/>
</dbReference>
<gene>
    <name evidence="2" type="ORF">VR44_21855</name>
</gene>
<keyword evidence="1" id="KW-0732">Signal</keyword>
<proteinExistence type="predicted"/>
<evidence type="ECO:0000313" key="2">
    <source>
        <dbReference type="EMBL" id="KJY29859.1"/>
    </source>
</evidence>
<evidence type="ECO:0000313" key="3">
    <source>
        <dbReference type="Proteomes" id="UP000033551"/>
    </source>
</evidence>
<feature type="chain" id="PRO_5002470808" description="Secreted protein" evidence="1">
    <location>
        <begin position="34"/>
        <end position="102"/>
    </location>
</feature>
<feature type="signal peptide" evidence="1">
    <location>
        <begin position="1"/>
        <end position="33"/>
    </location>
</feature>
<sequence length="102" mass="10538">MMVRTARRAGKALGACAAAALLALATPAGTAQAAEGVLELDGTEHEDPSGCYRLGDFAPPKVANHTDGTAWVWSGPDCDGQVTQQIDPGQTAIARGRSLYIE</sequence>
<protein>
    <recommendedName>
        <fullName evidence="4">Secreted protein</fullName>
    </recommendedName>
</protein>
<reference evidence="2 3" key="1">
    <citation type="submission" date="2015-02" db="EMBL/GenBank/DDBJ databases">
        <authorList>
            <person name="Ju K.-S."/>
            <person name="Doroghazi J.R."/>
            <person name="Metcalf W."/>
        </authorList>
    </citation>
    <scope>NUCLEOTIDE SEQUENCE [LARGE SCALE GENOMIC DNA]</scope>
    <source>
        <strain evidence="2 3">NRRL ISP-5550</strain>
    </source>
</reference>